<dbReference type="PROSITE" id="PS00324">
    <property type="entry name" value="ASPARTOKINASE"/>
    <property type="match status" value="1"/>
</dbReference>
<dbReference type="CDD" id="cd04923">
    <property type="entry name" value="ACT_AK-LysC-DapG-like_2"/>
    <property type="match status" value="1"/>
</dbReference>
<dbReference type="Proteomes" id="UP000005273">
    <property type="component" value="Unassembled WGS sequence"/>
</dbReference>
<dbReference type="UniPathway" id="UPA00050">
    <property type="reaction ID" value="UER00461"/>
</dbReference>
<feature type="domain" description="Aspartokinase ACT" evidence="16">
    <location>
        <begin position="348"/>
        <end position="406"/>
    </location>
</feature>
<comment type="pathway">
    <text evidence="3 14">Amino-acid biosynthesis; L-threonine biosynthesis; L-threonine from L-aspartate: step 1/5.</text>
</comment>
<dbReference type="GO" id="GO:0009088">
    <property type="term" value="P:threonine biosynthetic process"/>
    <property type="evidence" value="ECO:0007669"/>
    <property type="project" value="UniProtKB-UniPathway"/>
</dbReference>
<evidence type="ECO:0000256" key="11">
    <source>
        <dbReference type="ARBA" id="ARBA00047872"/>
    </source>
</evidence>
<dbReference type="STRING" id="592015.HMPREF1705_03484"/>
<evidence type="ECO:0000256" key="2">
    <source>
        <dbReference type="ARBA" id="ARBA00004986"/>
    </source>
</evidence>
<comment type="pathway">
    <text evidence="2 14">Amino-acid biosynthesis; L-methionine biosynthesis via de novo pathway; L-homoserine from L-aspartate: step 1/3.</text>
</comment>
<name>A0A0T5XD18_9BACT</name>
<feature type="binding site" evidence="12">
    <location>
        <begin position="14"/>
        <end position="17"/>
    </location>
    <ligand>
        <name>ATP</name>
        <dbReference type="ChEBI" id="CHEBI:30616"/>
    </ligand>
</feature>
<dbReference type="InterPro" id="IPR001048">
    <property type="entry name" value="Asp/Glu/Uridylate_kinase"/>
</dbReference>
<dbReference type="FunFam" id="3.40.1160.10:FF:000002">
    <property type="entry name" value="Aspartokinase"/>
    <property type="match status" value="1"/>
</dbReference>
<keyword evidence="10" id="KW-0457">Lysine biosynthesis</keyword>
<dbReference type="InterPro" id="IPR041740">
    <property type="entry name" value="AKii-LysC-BS"/>
</dbReference>
<organism evidence="17 18">
    <name type="scientific">Acetomicrobium hydrogeniformans ATCC BAA-1850</name>
    <dbReference type="NCBI Taxonomy" id="592015"/>
    <lineage>
        <taxon>Bacteria</taxon>
        <taxon>Thermotogati</taxon>
        <taxon>Synergistota</taxon>
        <taxon>Synergistia</taxon>
        <taxon>Synergistales</taxon>
        <taxon>Acetomicrobiaceae</taxon>
        <taxon>Acetomicrobium</taxon>
    </lineage>
</organism>
<dbReference type="InterPro" id="IPR045865">
    <property type="entry name" value="ACT-like_dom_sf"/>
</dbReference>
<sequence length="409" mass="44660">MTNYWRDMSLIVQKYGGSSVATPEKIKKIAEKIKKNVEEEEKVCVVVSAMGKTTDELIALAKRISDSPKPRELDMLLSTGEQVTAALLSIALNDIGVPSVSFNAFQLEMVTTSDFNNARIIDINAERLLDEFQTNDVIVVAGFQGITDLKDITTLGRGGSDTSAVAIAAKLNTKCEIYSDVAGVFACDPKIIPSAKKHEYITYDELMELASMGAKVVHSRAVEIAKKFKVELYCASTFSDERGTFVVDSLPEWLEQPVVTGVTMDKNQRKFTISPLPGGQEAQVQLFIALASKKINLDMISTVKDNGQVYLTFTVVEGASERVREVVEEVLSQYGEYRLIEDDEVVKITAVGVGMESAPGVAARFFAALNKEGVKLLGTSTSEIKISTLVPKYDAEKAVRAVAREFSLA</sequence>
<evidence type="ECO:0000256" key="13">
    <source>
        <dbReference type="RuleBase" id="RU003448"/>
    </source>
</evidence>
<dbReference type="PANTHER" id="PTHR21499:SF3">
    <property type="entry name" value="ASPARTOKINASE"/>
    <property type="match status" value="1"/>
</dbReference>
<evidence type="ECO:0000256" key="7">
    <source>
        <dbReference type="ARBA" id="ARBA00022741"/>
    </source>
</evidence>
<evidence type="ECO:0000256" key="3">
    <source>
        <dbReference type="ARBA" id="ARBA00005139"/>
    </source>
</evidence>
<feature type="binding site" evidence="12">
    <location>
        <position position="54"/>
    </location>
    <ligand>
        <name>substrate</name>
    </ligand>
</feature>
<evidence type="ECO:0000256" key="5">
    <source>
        <dbReference type="ARBA" id="ARBA00022605"/>
    </source>
</evidence>
<feature type="binding site" evidence="12">
    <location>
        <position position="81"/>
    </location>
    <ligand>
        <name>substrate</name>
    </ligand>
</feature>
<evidence type="ECO:0000256" key="1">
    <source>
        <dbReference type="ARBA" id="ARBA00004766"/>
    </source>
</evidence>
<dbReference type="Pfam" id="PF00696">
    <property type="entry name" value="AA_kinase"/>
    <property type="match status" value="1"/>
</dbReference>
<evidence type="ECO:0000256" key="8">
    <source>
        <dbReference type="ARBA" id="ARBA00022777"/>
    </source>
</evidence>
<dbReference type="InterPro" id="IPR005260">
    <property type="entry name" value="Asp_kin_monofn"/>
</dbReference>
<dbReference type="InterPro" id="IPR036393">
    <property type="entry name" value="AceGlu_kinase-like_sf"/>
</dbReference>
<dbReference type="GO" id="GO:0009090">
    <property type="term" value="P:homoserine biosynthetic process"/>
    <property type="evidence" value="ECO:0007669"/>
    <property type="project" value="TreeGrafter"/>
</dbReference>
<dbReference type="eggNOG" id="COG0527">
    <property type="taxonomic scope" value="Bacteria"/>
</dbReference>
<dbReference type="UniPathway" id="UPA00034">
    <property type="reaction ID" value="UER00015"/>
</dbReference>
<dbReference type="PANTHER" id="PTHR21499">
    <property type="entry name" value="ASPARTATE KINASE"/>
    <property type="match status" value="1"/>
</dbReference>
<dbReference type="NCBIfam" id="NF005155">
    <property type="entry name" value="PRK06635.1-4"/>
    <property type="match status" value="1"/>
</dbReference>
<dbReference type="InterPro" id="IPR054352">
    <property type="entry name" value="ACT_Aspartokinase"/>
</dbReference>
<dbReference type="GO" id="GO:0004072">
    <property type="term" value="F:aspartate kinase activity"/>
    <property type="evidence" value="ECO:0007669"/>
    <property type="project" value="UniProtKB-EC"/>
</dbReference>
<evidence type="ECO:0000256" key="9">
    <source>
        <dbReference type="ARBA" id="ARBA00022840"/>
    </source>
</evidence>
<dbReference type="EC" id="2.7.2.4" evidence="13"/>
<dbReference type="Gene3D" id="3.30.2130.10">
    <property type="entry name" value="VC0802-like"/>
    <property type="match status" value="1"/>
</dbReference>
<evidence type="ECO:0000256" key="10">
    <source>
        <dbReference type="ARBA" id="ARBA00023154"/>
    </source>
</evidence>
<comment type="pathway">
    <text evidence="1 14">Amino-acid biosynthesis; L-lysine biosynthesis via DAP pathway; (S)-tetrahydrodipicolinate from L-aspartate: step 1/4.</text>
</comment>
<gene>
    <name evidence="17" type="ORF">HMPREF1705_03484</name>
</gene>
<dbReference type="InterPro" id="IPR001341">
    <property type="entry name" value="Asp_kinase"/>
</dbReference>
<dbReference type="PIRSF" id="PIRSF000726">
    <property type="entry name" value="Asp_kin"/>
    <property type="match status" value="1"/>
</dbReference>
<dbReference type="NCBIfam" id="TIGR00657">
    <property type="entry name" value="asp_kinases"/>
    <property type="match status" value="1"/>
</dbReference>
<protein>
    <recommendedName>
        <fullName evidence="13">Aspartokinase</fullName>
        <ecNumber evidence="13">2.7.2.4</ecNumber>
    </recommendedName>
</protein>
<dbReference type="SUPFAM" id="SSF53633">
    <property type="entry name" value="Carbamate kinase-like"/>
    <property type="match status" value="1"/>
</dbReference>
<comment type="similarity">
    <text evidence="4 13">Belongs to the aspartokinase family.</text>
</comment>
<keyword evidence="9 12" id="KW-0067">ATP-binding</keyword>
<keyword evidence="7 12" id="KW-0547">Nucleotide-binding</keyword>
<reference evidence="18" key="1">
    <citation type="submission" date="2012-09" db="EMBL/GenBank/DDBJ databases">
        <authorList>
            <person name="Weinstock G."/>
            <person name="Sodergren E."/>
            <person name="Clifton S."/>
            <person name="Fulton L."/>
            <person name="Fulton B."/>
            <person name="Courtney L."/>
            <person name="Fronick C."/>
            <person name="Harrison M."/>
            <person name="Strong C."/>
            <person name="Farmer C."/>
            <person name="Delehaunty K."/>
            <person name="Markovic C."/>
            <person name="Hall O."/>
            <person name="Minx P."/>
            <person name="Tomlinson C."/>
            <person name="Mitreva M."/>
            <person name="Nelson J."/>
            <person name="Hou S."/>
            <person name="Wollam A."/>
            <person name="Pepin K.H."/>
            <person name="Johnson M."/>
            <person name="Bhonagiri V."/>
            <person name="Nash W.E."/>
            <person name="Suruliraj S."/>
            <person name="Warren W."/>
            <person name="Chinwalla A."/>
            <person name="Mardis E.R."/>
            <person name="Wilson R.K."/>
        </authorList>
    </citation>
    <scope>NUCLEOTIDE SEQUENCE [LARGE SCALE GENOMIC DNA]</scope>
    <source>
        <strain evidence="18">OS1</strain>
    </source>
</reference>
<proteinExistence type="inferred from homology"/>
<evidence type="ECO:0000313" key="18">
    <source>
        <dbReference type="Proteomes" id="UP000005273"/>
    </source>
</evidence>
<dbReference type="AlphaFoldDB" id="A0A0T5XD18"/>
<dbReference type="InterPro" id="IPR018042">
    <property type="entry name" value="Aspartate_kinase_CS"/>
</dbReference>
<feature type="binding site" evidence="12">
    <location>
        <begin position="215"/>
        <end position="216"/>
    </location>
    <ligand>
        <name>ATP</name>
        <dbReference type="ChEBI" id="CHEBI:30616"/>
    </ligand>
</feature>
<evidence type="ECO:0000259" key="16">
    <source>
        <dbReference type="Pfam" id="PF22468"/>
    </source>
</evidence>
<dbReference type="SUPFAM" id="SSF55021">
    <property type="entry name" value="ACT-like"/>
    <property type="match status" value="2"/>
</dbReference>
<keyword evidence="6 13" id="KW-0808">Transferase</keyword>
<dbReference type="GO" id="GO:0009089">
    <property type="term" value="P:lysine biosynthetic process via diaminopimelate"/>
    <property type="evidence" value="ECO:0007669"/>
    <property type="project" value="UniProtKB-UniPathway"/>
</dbReference>
<keyword evidence="8 13" id="KW-0418">Kinase</keyword>
<dbReference type="GO" id="GO:0005524">
    <property type="term" value="F:ATP binding"/>
    <property type="evidence" value="ECO:0007669"/>
    <property type="project" value="UniProtKB-KW"/>
</dbReference>
<keyword evidence="18" id="KW-1185">Reference proteome</keyword>
<accession>A0A0T5XD18</accession>
<evidence type="ECO:0000259" key="15">
    <source>
        <dbReference type="Pfam" id="PF00696"/>
    </source>
</evidence>
<evidence type="ECO:0000313" key="17">
    <source>
        <dbReference type="EMBL" id="KRT36217.1"/>
    </source>
</evidence>
<dbReference type="Gene3D" id="3.40.1160.10">
    <property type="entry name" value="Acetylglutamate kinase-like"/>
    <property type="match status" value="1"/>
</dbReference>
<dbReference type="EMBL" id="ACJX03000001">
    <property type="protein sequence ID" value="KRT36217.1"/>
    <property type="molecule type" value="Genomic_DNA"/>
</dbReference>
<keyword evidence="5 14" id="KW-0028">Amino-acid biosynthesis</keyword>
<feature type="domain" description="Aspartate/glutamate/uridylate kinase" evidence="15">
    <location>
        <begin position="10"/>
        <end position="235"/>
    </location>
</feature>
<evidence type="ECO:0000256" key="12">
    <source>
        <dbReference type="PIRSR" id="PIRSR000726-1"/>
    </source>
</evidence>
<dbReference type="CDD" id="cd04261">
    <property type="entry name" value="AAK_AKii-LysC-BS"/>
    <property type="match status" value="1"/>
</dbReference>
<dbReference type="GO" id="GO:0005829">
    <property type="term" value="C:cytosol"/>
    <property type="evidence" value="ECO:0007669"/>
    <property type="project" value="TreeGrafter"/>
</dbReference>
<dbReference type="Pfam" id="PF22468">
    <property type="entry name" value="ACT_9"/>
    <property type="match status" value="1"/>
</dbReference>
<comment type="caution">
    <text evidence="17">The sequence shown here is derived from an EMBL/GenBank/DDBJ whole genome shotgun (WGS) entry which is preliminary data.</text>
</comment>
<evidence type="ECO:0000256" key="6">
    <source>
        <dbReference type="ARBA" id="ARBA00022679"/>
    </source>
</evidence>
<evidence type="ECO:0000256" key="4">
    <source>
        <dbReference type="ARBA" id="ARBA00010122"/>
    </source>
</evidence>
<dbReference type="NCBIfam" id="NF005154">
    <property type="entry name" value="PRK06635.1-2"/>
    <property type="match status" value="1"/>
</dbReference>
<dbReference type="UniPathway" id="UPA00051">
    <property type="reaction ID" value="UER00462"/>
</dbReference>
<evidence type="ECO:0000256" key="14">
    <source>
        <dbReference type="RuleBase" id="RU004249"/>
    </source>
</evidence>
<comment type="catalytic activity">
    <reaction evidence="11 13">
        <text>L-aspartate + ATP = 4-phospho-L-aspartate + ADP</text>
        <dbReference type="Rhea" id="RHEA:23776"/>
        <dbReference type="ChEBI" id="CHEBI:29991"/>
        <dbReference type="ChEBI" id="CHEBI:30616"/>
        <dbReference type="ChEBI" id="CHEBI:57535"/>
        <dbReference type="ChEBI" id="CHEBI:456216"/>
        <dbReference type="EC" id="2.7.2.4"/>
    </reaction>
</comment>